<dbReference type="AlphaFoldDB" id="A0A841PHZ5"/>
<organism evidence="1 2">
    <name type="scientific">Geomicrobium halophilum</name>
    <dbReference type="NCBI Taxonomy" id="549000"/>
    <lineage>
        <taxon>Bacteria</taxon>
        <taxon>Bacillati</taxon>
        <taxon>Bacillota</taxon>
        <taxon>Bacilli</taxon>
        <taxon>Bacillales</taxon>
        <taxon>Geomicrobium</taxon>
    </lineage>
</organism>
<protein>
    <submittedName>
        <fullName evidence="1">Uncharacterized protein</fullName>
    </submittedName>
</protein>
<dbReference type="EMBL" id="JACHHJ010000001">
    <property type="protein sequence ID" value="MBB6448507.1"/>
    <property type="molecule type" value="Genomic_DNA"/>
</dbReference>
<sequence length="49" mass="5503">MKSTVNLKELAIATDFDSDEAKQFVNRKTGEIEVVFESTLGKAEKRRTA</sequence>
<comment type="caution">
    <text evidence="1">The sequence shown here is derived from an EMBL/GenBank/DDBJ whole genome shotgun (WGS) entry which is preliminary data.</text>
</comment>
<dbReference type="Proteomes" id="UP000568839">
    <property type="component" value="Unassembled WGS sequence"/>
</dbReference>
<evidence type="ECO:0000313" key="2">
    <source>
        <dbReference type="Proteomes" id="UP000568839"/>
    </source>
</evidence>
<name>A0A841PHZ5_9BACL</name>
<accession>A0A841PHZ5</accession>
<gene>
    <name evidence="1" type="ORF">HNR44_000456</name>
</gene>
<reference evidence="1 2" key="1">
    <citation type="submission" date="2020-08" db="EMBL/GenBank/DDBJ databases">
        <title>Genomic Encyclopedia of Type Strains, Phase IV (KMG-IV): sequencing the most valuable type-strain genomes for metagenomic binning, comparative biology and taxonomic classification.</title>
        <authorList>
            <person name="Goeker M."/>
        </authorList>
    </citation>
    <scope>NUCLEOTIDE SEQUENCE [LARGE SCALE GENOMIC DNA]</scope>
    <source>
        <strain evidence="1 2">DSM 21769</strain>
    </source>
</reference>
<proteinExistence type="predicted"/>
<evidence type="ECO:0000313" key="1">
    <source>
        <dbReference type="EMBL" id="MBB6448507.1"/>
    </source>
</evidence>
<dbReference type="RefSeq" id="WP_184402495.1">
    <property type="nucleotide sequence ID" value="NZ_JACHHJ010000001.1"/>
</dbReference>
<keyword evidence="2" id="KW-1185">Reference proteome</keyword>